<evidence type="ECO:0000313" key="1">
    <source>
        <dbReference type="EMBL" id="EWH10945.1"/>
    </source>
</evidence>
<organism evidence="1 2">
    <name type="scientific">Cellulophaga geojensis KL-A</name>
    <dbReference type="NCBI Taxonomy" id="1328323"/>
    <lineage>
        <taxon>Bacteria</taxon>
        <taxon>Pseudomonadati</taxon>
        <taxon>Bacteroidota</taxon>
        <taxon>Flavobacteriia</taxon>
        <taxon>Flavobacteriales</taxon>
        <taxon>Flavobacteriaceae</taxon>
        <taxon>Cellulophaga</taxon>
    </lineage>
</organism>
<sequence length="289" mass="34324">MKIIKSLFKNKSEKLYFKVVNSFFIYNKLTDYELQSYRENDYNNEQDNDYYENSYFYSHLTSEQIQFQVFFTSIGDFRNADFYENAQSIQQFYLNKYEIPFFFNLSNDIEKKKYESTFHKIGDYLKFEDFISVILPNIKFQIISQIEHNKLNIGTYTVFYNWDFFEEIQISNNSNSFLRFITSLPHNSRKKEYTSRQEANMSAFNSLLENACSTVDTTLKGLYFDLGTSNSSILSKDFFGNNPKVVMSIRNLNELETNLIENEVNNSLEILKKKTMEPFEIIKNTANNV</sequence>
<protein>
    <submittedName>
        <fullName evidence="1">Uncharacterized protein</fullName>
    </submittedName>
</protein>
<name>A0ABN0RJS0_9FLAO</name>
<dbReference type="EMBL" id="ARZX01000030">
    <property type="protein sequence ID" value="EWH10945.1"/>
    <property type="molecule type" value="Genomic_DNA"/>
</dbReference>
<keyword evidence="2" id="KW-1185">Reference proteome</keyword>
<accession>A0ABN0RJS0</accession>
<reference evidence="1 2" key="1">
    <citation type="journal article" date="2014" name="Genome Announc.">
        <title>Draft Genome Sequence of the Carrageenan-Degrading Bacterium Cellulophaga sp. Strain KL-A, Isolated from Decaying Marine Algae.</title>
        <authorList>
            <person name="Shan D."/>
            <person name="Ying J."/>
            <person name="Li X."/>
            <person name="Gao Z."/>
            <person name="Wei G."/>
            <person name="Shao Z."/>
        </authorList>
    </citation>
    <scope>NUCLEOTIDE SEQUENCE [LARGE SCALE GENOMIC DNA]</scope>
    <source>
        <strain evidence="1 2">KL-A</strain>
    </source>
</reference>
<dbReference type="Proteomes" id="UP000019275">
    <property type="component" value="Unassembled WGS sequence"/>
</dbReference>
<dbReference type="RefSeq" id="WP_034647008.1">
    <property type="nucleotide sequence ID" value="NZ_ARZX01000030.1"/>
</dbReference>
<comment type="caution">
    <text evidence="1">The sequence shown here is derived from an EMBL/GenBank/DDBJ whole genome shotgun (WGS) entry which is preliminary data.</text>
</comment>
<proteinExistence type="predicted"/>
<gene>
    <name evidence="1" type="ORF">KLA_16090</name>
</gene>
<evidence type="ECO:0000313" key="2">
    <source>
        <dbReference type="Proteomes" id="UP000019275"/>
    </source>
</evidence>